<dbReference type="EMBL" id="FWXD01000011">
    <property type="protein sequence ID" value="SMC25241.1"/>
    <property type="molecule type" value="Genomic_DNA"/>
</dbReference>
<proteinExistence type="predicted"/>
<dbReference type="InterPro" id="IPR000182">
    <property type="entry name" value="GNAT_dom"/>
</dbReference>
<gene>
    <name evidence="2" type="ORF">SAMN02745857_02087</name>
</gene>
<sequence>MTPVYLPAQAQDFEALLALRIRAMRPSLARIGRFDPERARARFRDSFHPAATCKIMLGDVCAGFYALRALPDSLELDHLYIEPDQQGCGLGAAVLAHVFAHADAIGLPVHVGALRDSDSNRFYRRHGFVQSGESEWDIHYARPPAVVQANSTSG</sequence>
<dbReference type="Gene3D" id="3.40.630.30">
    <property type="match status" value="1"/>
</dbReference>
<keyword evidence="3" id="KW-1185">Reference proteome</keyword>
<organism evidence="2 3">
    <name type="scientific">Andreprevotia lacus DSM 23236</name>
    <dbReference type="NCBI Taxonomy" id="1121001"/>
    <lineage>
        <taxon>Bacteria</taxon>
        <taxon>Pseudomonadati</taxon>
        <taxon>Pseudomonadota</taxon>
        <taxon>Betaproteobacteria</taxon>
        <taxon>Neisseriales</taxon>
        <taxon>Chitinibacteraceae</taxon>
        <taxon>Andreprevotia</taxon>
    </lineage>
</organism>
<dbReference type="PROSITE" id="PS51186">
    <property type="entry name" value="GNAT"/>
    <property type="match status" value="1"/>
</dbReference>
<dbReference type="OrthoDB" id="5522469at2"/>
<dbReference type="GO" id="GO:0016747">
    <property type="term" value="F:acyltransferase activity, transferring groups other than amino-acyl groups"/>
    <property type="evidence" value="ECO:0007669"/>
    <property type="project" value="InterPro"/>
</dbReference>
<dbReference type="SUPFAM" id="SSF55729">
    <property type="entry name" value="Acyl-CoA N-acyltransferases (Nat)"/>
    <property type="match status" value="1"/>
</dbReference>
<keyword evidence="2" id="KW-0808">Transferase</keyword>
<evidence type="ECO:0000313" key="3">
    <source>
        <dbReference type="Proteomes" id="UP000192761"/>
    </source>
</evidence>
<reference evidence="2 3" key="1">
    <citation type="submission" date="2017-04" db="EMBL/GenBank/DDBJ databases">
        <authorList>
            <person name="Afonso C.L."/>
            <person name="Miller P.J."/>
            <person name="Scott M.A."/>
            <person name="Spackman E."/>
            <person name="Goraichik I."/>
            <person name="Dimitrov K.M."/>
            <person name="Suarez D.L."/>
            <person name="Swayne D.E."/>
        </authorList>
    </citation>
    <scope>NUCLEOTIDE SEQUENCE [LARGE SCALE GENOMIC DNA]</scope>
    <source>
        <strain evidence="2 3">DSM 23236</strain>
    </source>
</reference>
<name>A0A1W1XP01_9NEIS</name>
<evidence type="ECO:0000259" key="1">
    <source>
        <dbReference type="PROSITE" id="PS51186"/>
    </source>
</evidence>
<feature type="domain" description="N-acetyltransferase" evidence="1">
    <location>
        <begin position="3"/>
        <end position="146"/>
    </location>
</feature>
<accession>A0A1W1XP01</accession>
<dbReference type="Proteomes" id="UP000192761">
    <property type="component" value="Unassembled WGS sequence"/>
</dbReference>
<dbReference type="RefSeq" id="WP_084090742.1">
    <property type="nucleotide sequence ID" value="NZ_FWXD01000011.1"/>
</dbReference>
<dbReference type="InterPro" id="IPR016181">
    <property type="entry name" value="Acyl_CoA_acyltransferase"/>
</dbReference>
<dbReference type="CDD" id="cd04301">
    <property type="entry name" value="NAT_SF"/>
    <property type="match status" value="1"/>
</dbReference>
<evidence type="ECO:0000313" key="2">
    <source>
        <dbReference type="EMBL" id="SMC25241.1"/>
    </source>
</evidence>
<dbReference type="Pfam" id="PF13508">
    <property type="entry name" value="Acetyltransf_7"/>
    <property type="match status" value="1"/>
</dbReference>
<protein>
    <submittedName>
        <fullName evidence="2">Acetyltransferase (GNAT) domain-containing protein</fullName>
    </submittedName>
</protein>
<dbReference type="AlphaFoldDB" id="A0A1W1XP01"/>
<dbReference type="STRING" id="1121001.SAMN02745857_02087"/>